<gene>
    <name evidence="3" type="ORF">QR674_02065</name>
</gene>
<feature type="chain" id="PRO_5047179931" evidence="2">
    <location>
        <begin position="23"/>
        <end position="228"/>
    </location>
</feature>
<dbReference type="EMBL" id="JASVDY010000001">
    <property type="protein sequence ID" value="MDV2467767.1"/>
    <property type="molecule type" value="Genomic_DNA"/>
</dbReference>
<accession>A0ABU3WBT0</accession>
<feature type="region of interest" description="Disordered" evidence="1">
    <location>
        <begin position="186"/>
        <end position="228"/>
    </location>
</feature>
<name>A0ABU3WBT0_9GAMM</name>
<dbReference type="RefSeq" id="WP_317081510.1">
    <property type="nucleotide sequence ID" value="NZ_JASVDY010000001.1"/>
</dbReference>
<dbReference type="Proteomes" id="UP001278188">
    <property type="component" value="Unassembled WGS sequence"/>
</dbReference>
<reference evidence="3 4" key="1">
    <citation type="submission" date="2023-06" db="EMBL/GenBank/DDBJ databases">
        <title>Genomic Analysis of Acinetobacter Strains Recovered from South Australian Aquatic Samples provides Insights into the Circulation of Antibiotic Resistance determinants in the Environment.</title>
        <authorList>
            <person name="Tobin L."/>
            <person name="Jarocki V.M."/>
            <person name="Kenyon J."/>
            <person name="Drigo B."/>
            <person name="Donner E."/>
            <person name="Djordjevic S.P."/>
            <person name="Hamidian M."/>
        </authorList>
    </citation>
    <scope>NUCLEOTIDE SEQUENCE [LARGE SCALE GENOMIC DNA]</scope>
    <source>
        <strain evidence="3 4">SAAc652</strain>
    </source>
</reference>
<feature type="signal peptide" evidence="2">
    <location>
        <begin position="1"/>
        <end position="22"/>
    </location>
</feature>
<proteinExistence type="predicted"/>
<evidence type="ECO:0000256" key="1">
    <source>
        <dbReference type="SAM" id="MobiDB-lite"/>
    </source>
</evidence>
<comment type="caution">
    <text evidence="3">The sequence shown here is derived from an EMBL/GenBank/DDBJ whole genome shotgun (WGS) entry which is preliminary data.</text>
</comment>
<protein>
    <submittedName>
        <fullName evidence="3">Uncharacterized protein</fullName>
    </submittedName>
</protein>
<evidence type="ECO:0000313" key="3">
    <source>
        <dbReference type="EMBL" id="MDV2467767.1"/>
    </source>
</evidence>
<keyword evidence="2" id="KW-0732">Signal</keyword>
<evidence type="ECO:0000256" key="2">
    <source>
        <dbReference type="SAM" id="SignalP"/>
    </source>
</evidence>
<sequence length="228" mass="25083">MKNHVLLVFLISCFFCFTNTHADDEAVIPVRLKSGCIKDNPLVKGETDQELLKLYQQVCDKKNKENKDAYFVKVAERFQQLGQAYKALNVIGELQAKNIQSHTLTDVKFLAATSLATEALKQIQDGESRYLTTEYTYPAALGLADAIRSAKTIHDTAVVKIQPVVAVKKNTAVKSTKPQAVAKVSSVRSTKISRPKPNNSETLVRSENKTVSPVITKSGSNPFSGLNN</sequence>
<keyword evidence="4" id="KW-1185">Reference proteome</keyword>
<organism evidence="3 4">
    <name type="scientific">Acinetobacter chinensis</name>
    <dbReference type="NCBI Taxonomy" id="2004650"/>
    <lineage>
        <taxon>Bacteria</taxon>
        <taxon>Pseudomonadati</taxon>
        <taxon>Pseudomonadota</taxon>
        <taxon>Gammaproteobacteria</taxon>
        <taxon>Moraxellales</taxon>
        <taxon>Moraxellaceae</taxon>
        <taxon>Acinetobacter</taxon>
    </lineage>
</organism>
<evidence type="ECO:0000313" key="4">
    <source>
        <dbReference type="Proteomes" id="UP001278188"/>
    </source>
</evidence>